<dbReference type="InterPro" id="IPR013022">
    <property type="entry name" value="Xyl_isomerase-like_TIM-brl"/>
</dbReference>
<dbReference type="SUPFAM" id="SSF51658">
    <property type="entry name" value="Xylose isomerase-like"/>
    <property type="match status" value="1"/>
</dbReference>
<protein>
    <submittedName>
        <fullName evidence="2">Sugar phosphate isomerase/epimerase</fullName>
    </submittedName>
</protein>
<proteinExistence type="predicted"/>
<dbReference type="Proteomes" id="UP000588098">
    <property type="component" value="Unassembled WGS sequence"/>
</dbReference>
<dbReference type="Pfam" id="PF01261">
    <property type="entry name" value="AP_endonuc_2"/>
    <property type="match status" value="1"/>
</dbReference>
<evidence type="ECO:0000313" key="2">
    <source>
        <dbReference type="EMBL" id="MBB5939746.1"/>
    </source>
</evidence>
<comment type="caution">
    <text evidence="2">The sequence shown here is derived from an EMBL/GenBank/DDBJ whole genome shotgun (WGS) entry which is preliminary data.</text>
</comment>
<dbReference type="AlphaFoldDB" id="A0A7W9QGA7"/>
<dbReference type="InterPro" id="IPR036237">
    <property type="entry name" value="Xyl_isomerase-like_sf"/>
</dbReference>
<dbReference type="EMBL" id="JACHJL010000027">
    <property type="protein sequence ID" value="MBB5939746.1"/>
    <property type="molecule type" value="Genomic_DNA"/>
</dbReference>
<keyword evidence="2" id="KW-0413">Isomerase</keyword>
<evidence type="ECO:0000259" key="1">
    <source>
        <dbReference type="Pfam" id="PF01261"/>
    </source>
</evidence>
<reference evidence="2 3" key="1">
    <citation type="submission" date="2020-08" db="EMBL/GenBank/DDBJ databases">
        <title>Genomic Encyclopedia of Type Strains, Phase III (KMG-III): the genomes of soil and plant-associated and newly described type strains.</title>
        <authorList>
            <person name="Whitman W."/>
        </authorList>
    </citation>
    <scope>NUCLEOTIDE SEQUENCE [LARGE SCALE GENOMIC DNA]</scope>
    <source>
        <strain evidence="2 3">CECT 8305</strain>
    </source>
</reference>
<evidence type="ECO:0000313" key="3">
    <source>
        <dbReference type="Proteomes" id="UP000588098"/>
    </source>
</evidence>
<dbReference type="Gene3D" id="3.20.20.150">
    <property type="entry name" value="Divalent-metal-dependent TIM barrel enzymes"/>
    <property type="match status" value="1"/>
</dbReference>
<organism evidence="2 3">
    <name type="scientific">Streptomyces zagrosensis</name>
    <dbReference type="NCBI Taxonomy" id="1042984"/>
    <lineage>
        <taxon>Bacteria</taxon>
        <taxon>Bacillati</taxon>
        <taxon>Actinomycetota</taxon>
        <taxon>Actinomycetes</taxon>
        <taxon>Kitasatosporales</taxon>
        <taxon>Streptomycetaceae</taxon>
        <taxon>Streptomyces</taxon>
    </lineage>
</organism>
<gene>
    <name evidence="2" type="ORF">FHS42_006842</name>
</gene>
<name>A0A7W9QGA7_9ACTN</name>
<sequence length="393" mass="42783">MRLRHPDGTTVHLAYCTNVHPAEDLDGILRQLATYAAPVRERLGAPVLGVGLWLPYQVVGELTHDAAALDRLRDALSAHGLEVVTLNGFPYGGFHQQVVKRAVYIPDWSHPARLAYTLDLAHILAALLPDDAARGSISTLPLGWRTSWTPARHDRALRALDTLAAGLADLRHRTGRTVRVGLEPEPGCEVGTVRDACARLNDVDATHIGVCLDACHLATDFEDPGEAARHLAAAGLPVVKAQLSCALQADAPNDPAVRRALTRFAEPRYLHQTRAGTDGPPRQWDDLDQALRTPVGTDAQPRQPWRVHFHVPLHAPPEPPLTSTRPVLDDTIRTLLAGPHPRTDHLEVETYCWSVLPGGHRPPDTTTLVTGIAAELAWARDHLIDAGLKETLA</sequence>
<keyword evidence="3" id="KW-1185">Reference proteome</keyword>
<accession>A0A7W9QGA7</accession>
<dbReference type="GO" id="GO:0016853">
    <property type="term" value="F:isomerase activity"/>
    <property type="evidence" value="ECO:0007669"/>
    <property type="project" value="UniProtKB-KW"/>
</dbReference>
<dbReference type="RefSeq" id="WP_184579321.1">
    <property type="nucleotide sequence ID" value="NZ_JACHJL010000027.1"/>
</dbReference>
<dbReference type="NCBIfam" id="NF035939">
    <property type="entry name" value="TIM_EboE"/>
    <property type="match status" value="1"/>
</dbReference>
<feature type="domain" description="Xylose isomerase-like TIM barrel" evidence="1">
    <location>
        <begin position="65"/>
        <end position="223"/>
    </location>
</feature>